<evidence type="ECO:0000313" key="4">
    <source>
        <dbReference type="Proteomes" id="UP000255317"/>
    </source>
</evidence>
<reference evidence="3 4" key="1">
    <citation type="submission" date="2018-07" db="EMBL/GenBank/DDBJ databases">
        <title>Genomic Encyclopedia of Type Strains, Phase IV (KMG-IV): sequencing the most valuable type-strain genomes for metagenomic binning, comparative biology and taxonomic classification.</title>
        <authorList>
            <person name="Goeker M."/>
        </authorList>
    </citation>
    <scope>NUCLEOTIDE SEQUENCE [LARGE SCALE GENOMIC DNA]</scope>
    <source>
        <strain evidence="3 4">DSM 101478</strain>
    </source>
</reference>
<dbReference type="Gene3D" id="2.40.128.520">
    <property type="match status" value="1"/>
</dbReference>
<dbReference type="PANTHER" id="PTHR36919">
    <property type="entry name" value="BLR1215 PROTEIN"/>
    <property type="match status" value="1"/>
</dbReference>
<accession>A0A370QFR3</accession>
<name>A0A370QFR3_9FLAO</name>
<feature type="signal peptide" evidence="1">
    <location>
        <begin position="1"/>
        <end position="23"/>
    </location>
</feature>
<keyword evidence="1" id="KW-0732">Signal</keyword>
<evidence type="ECO:0000256" key="1">
    <source>
        <dbReference type="SAM" id="SignalP"/>
    </source>
</evidence>
<organism evidence="3 4">
    <name type="scientific">Marinirhabdus gelatinilytica</name>
    <dbReference type="NCBI Taxonomy" id="1703343"/>
    <lineage>
        <taxon>Bacteria</taxon>
        <taxon>Pseudomonadati</taxon>
        <taxon>Bacteroidota</taxon>
        <taxon>Flavobacteriia</taxon>
        <taxon>Flavobacteriales</taxon>
        <taxon>Flavobacteriaceae</taxon>
    </lineage>
</organism>
<dbReference type="AlphaFoldDB" id="A0A370QFR3"/>
<comment type="caution">
    <text evidence="3">The sequence shown here is derived from an EMBL/GenBank/DDBJ whole genome shotgun (WGS) entry which is preliminary data.</text>
</comment>
<dbReference type="Pfam" id="PF09917">
    <property type="entry name" value="DUF2147"/>
    <property type="match status" value="1"/>
</dbReference>
<evidence type="ECO:0000259" key="2">
    <source>
        <dbReference type="Pfam" id="PF09917"/>
    </source>
</evidence>
<sequence length="145" mass="16137">MKIMNKLCTTLAVLLIAATSVTAQSVLGKWKTIDDNTGVAKSIVEIYEQDGKVYGKVAEILNEDRVDAVCTECEGDDKDKPILGLVIIRGLEKDGDEYNDGKILDPESGTLYKCYIELEEPNKLKVRGYVGFSLLGRTQYWLRAE</sequence>
<protein>
    <submittedName>
        <fullName evidence="3">Uncharacterized protein (DUF2147 family)</fullName>
    </submittedName>
</protein>
<dbReference type="EMBL" id="QRAO01000002">
    <property type="protein sequence ID" value="RDK87208.1"/>
    <property type="molecule type" value="Genomic_DNA"/>
</dbReference>
<gene>
    <name evidence="3" type="ORF">C8D94_102392</name>
</gene>
<dbReference type="InterPro" id="IPR019223">
    <property type="entry name" value="DUF2147"/>
</dbReference>
<feature type="domain" description="DUF2147" evidence="2">
    <location>
        <begin position="28"/>
        <end position="143"/>
    </location>
</feature>
<feature type="chain" id="PRO_5016736855" evidence="1">
    <location>
        <begin position="24"/>
        <end position="145"/>
    </location>
</feature>
<keyword evidence="4" id="KW-1185">Reference proteome</keyword>
<evidence type="ECO:0000313" key="3">
    <source>
        <dbReference type="EMBL" id="RDK87208.1"/>
    </source>
</evidence>
<proteinExistence type="predicted"/>
<dbReference type="Proteomes" id="UP000255317">
    <property type="component" value="Unassembled WGS sequence"/>
</dbReference>
<dbReference type="PANTHER" id="PTHR36919:SF3">
    <property type="entry name" value="BLL5882 PROTEIN"/>
    <property type="match status" value="1"/>
</dbReference>